<dbReference type="PROSITE" id="PS50011">
    <property type="entry name" value="PROTEIN_KINASE_DOM"/>
    <property type="match status" value="1"/>
</dbReference>
<dbReference type="EMBL" id="VSWC01000184">
    <property type="protein sequence ID" value="KAA1067955.1"/>
    <property type="molecule type" value="Genomic_DNA"/>
</dbReference>
<dbReference type="Gene3D" id="3.30.200.20">
    <property type="entry name" value="Phosphorylase Kinase, domain 1"/>
    <property type="match status" value="1"/>
</dbReference>
<keyword evidence="2 12" id="KW-0723">Serine/threonine-protein kinase</keyword>
<dbReference type="GO" id="GO:0005524">
    <property type="term" value="F:ATP binding"/>
    <property type="evidence" value="ECO:0007669"/>
    <property type="project" value="UniProtKB-KW"/>
</dbReference>
<dbReference type="PROSITE" id="PS00108">
    <property type="entry name" value="PROTEIN_KINASE_ST"/>
    <property type="match status" value="1"/>
</dbReference>
<dbReference type="AlphaFoldDB" id="A0A5B0LU87"/>
<evidence type="ECO:0000259" key="10">
    <source>
        <dbReference type="PROSITE" id="PS50011"/>
    </source>
</evidence>
<dbReference type="FunFam" id="1.10.510.10:FF:000005">
    <property type="entry name" value="cAMP-dependent protein kinase catalytic subunit alpha"/>
    <property type="match status" value="1"/>
</dbReference>
<keyword evidence="4" id="KW-0547">Nucleotide-binding</keyword>
<evidence type="ECO:0000256" key="7">
    <source>
        <dbReference type="ARBA" id="ARBA00047292"/>
    </source>
</evidence>
<evidence type="ECO:0000259" key="11">
    <source>
        <dbReference type="PROSITE" id="PS51285"/>
    </source>
</evidence>
<dbReference type="SUPFAM" id="SSF56112">
    <property type="entry name" value="Protein kinase-like (PK-like)"/>
    <property type="match status" value="1"/>
</dbReference>
<dbReference type="InterPro" id="IPR000719">
    <property type="entry name" value="Prot_kinase_dom"/>
</dbReference>
<comment type="caution">
    <text evidence="12">The sequence shown here is derived from an EMBL/GenBank/DDBJ whole genome shotgun (WGS) entry which is preliminary data.</text>
</comment>
<reference evidence="12 13" key="1">
    <citation type="submission" date="2019-05" db="EMBL/GenBank/DDBJ databases">
        <title>Emergence of the Ug99 lineage of the wheat stem rust pathogen through somatic hybridization.</title>
        <authorList>
            <person name="Li F."/>
            <person name="Upadhyaya N.M."/>
            <person name="Sperschneider J."/>
            <person name="Matny O."/>
            <person name="Nguyen-Phuc H."/>
            <person name="Mago R."/>
            <person name="Raley C."/>
            <person name="Miller M.E."/>
            <person name="Silverstein K.A.T."/>
            <person name="Henningsen E."/>
            <person name="Hirsch C.D."/>
            <person name="Visser B."/>
            <person name="Pretorius Z.A."/>
            <person name="Steffenson B.J."/>
            <person name="Schwessinger B."/>
            <person name="Dodds P.N."/>
            <person name="Figueroa M."/>
        </authorList>
    </citation>
    <scope>NUCLEOTIDE SEQUENCE [LARGE SCALE GENOMIC DNA]</scope>
    <source>
        <strain evidence="12">21-0</strain>
    </source>
</reference>
<feature type="domain" description="AGC-kinase C-terminal" evidence="11">
    <location>
        <begin position="522"/>
        <end position="614"/>
    </location>
</feature>
<feature type="domain" description="Protein kinase" evidence="10">
    <location>
        <begin position="216"/>
        <end position="521"/>
    </location>
</feature>
<protein>
    <recommendedName>
        <fullName evidence="1">cAMP-dependent protein kinase</fullName>
        <ecNumber evidence="1">2.7.11.11</ecNumber>
    </recommendedName>
</protein>
<sequence>MTPTRLNSFNFNHHQQQQQPPPPPPNYYNYSYPSSSPLSSATLLESPKLTDQLSPSTSVEEDEHQQQYPPSKLINPIRPFTPASIRIPSIRQSSTLLQENFQPSILSAPSRLESKLLSNLHNHHQHPHQTTTTTTTTTTITTLSNQHHHQLNHSKHLKYPHLYNQQPTTNSSSLNPNKLHIEYPHPSLYPEPVLPSHQPQHVFCQGKQFGLSLRDFKIICTLGTGTFGKVLLVRLDRANQRNSPNDLEPHRTETSSSFEPQQKYYAIKVLSKSQVVRLKQVEHVNSEKDLLAQVSRRATSRLSQFFVSLLCTFQDHKNLYMLQEFVEGGELFSHLRRAGRFSADVARFYGANVVLAFQGLHELDIIYRDLKPENLLLSLNGYLKLTDFGFAKKVPDRTWTLCGTPEYLAPEIIQSKGHGKPADWWAFGILLFEMLAGHPPFFNPDPSTSSGPFPIYEKILACELKFPSPAPPPSSSTTTTTTNGFDGCSIDLIKRLLILDRSKRLGNLKGGILDIQNHPWFRGVDWHLLAQQVIPAPILPKVDNPGDPSNFERYPQVSIDDLPGFHPPPNPNPTHHHLHRPPFQHPLHHQPQSYFQTHLAQYSLDHSHHLTNQNSYHPLNRPGSAGLAAEIEDPYKVRLSVLGSSLLSI</sequence>
<evidence type="ECO:0000256" key="2">
    <source>
        <dbReference type="ARBA" id="ARBA00022527"/>
    </source>
</evidence>
<dbReference type="Pfam" id="PF00069">
    <property type="entry name" value="Pkinase"/>
    <property type="match status" value="1"/>
</dbReference>
<dbReference type="GO" id="GO:0005829">
    <property type="term" value="C:cytosol"/>
    <property type="evidence" value="ECO:0007669"/>
    <property type="project" value="TreeGrafter"/>
</dbReference>
<evidence type="ECO:0000256" key="6">
    <source>
        <dbReference type="ARBA" id="ARBA00022840"/>
    </source>
</evidence>
<dbReference type="Gene3D" id="1.10.510.10">
    <property type="entry name" value="Transferase(Phosphotransferase) domain 1"/>
    <property type="match status" value="1"/>
</dbReference>
<evidence type="ECO:0000256" key="5">
    <source>
        <dbReference type="ARBA" id="ARBA00022777"/>
    </source>
</evidence>
<keyword evidence="6" id="KW-0067">ATP-binding</keyword>
<comment type="catalytic activity">
    <reaction evidence="7">
        <text>L-threonyl-[protein] + ATP = O-phospho-L-threonyl-[protein] + ADP + H(+)</text>
        <dbReference type="Rhea" id="RHEA:46608"/>
        <dbReference type="Rhea" id="RHEA-COMP:11060"/>
        <dbReference type="Rhea" id="RHEA-COMP:11605"/>
        <dbReference type="ChEBI" id="CHEBI:15378"/>
        <dbReference type="ChEBI" id="CHEBI:30013"/>
        <dbReference type="ChEBI" id="CHEBI:30616"/>
        <dbReference type="ChEBI" id="CHEBI:61977"/>
        <dbReference type="ChEBI" id="CHEBI:456216"/>
        <dbReference type="EC" id="2.7.11.11"/>
    </reaction>
</comment>
<evidence type="ECO:0000256" key="4">
    <source>
        <dbReference type="ARBA" id="ARBA00022741"/>
    </source>
</evidence>
<dbReference type="CDD" id="cd05580">
    <property type="entry name" value="STKc_PKA_like"/>
    <property type="match status" value="1"/>
</dbReference>
<dbReference type="Proteomes" id="UP000324748">
    <property type="component" value="Unassembled WGS sequence"/>
</dbReference>
<proteinExistence type="predicted"/>
<evidence type="ECO:0000256" key="9">
    <source>
        <dbReference type="SAM" id="MobiDB-lite"/>
    </source>
</evidence>
<dbReference type="PROSITE" id="PS51285">
    <property type="entry name" value="AGC_KINASE_CTER"/>
    <property type="match status" value="1"/>
</dbReference>
<evidence type="ECO:0000256" key="1">
    <source>
        <dbReference type="ARBA" id="ARBA00012444"/>
    </source>
</evidence>
<keyword evidence="5 12" id="KW-0418">Kinase</keyword>
<dbReference type="InterPro" id="IPR011009">
    <property type="entry name" value="Kinase-like_dom_sf"/>
</dbReference>
<gene>
    <name evidence="12" type="primary">PKA2_2</name>
    <name evidence="12" type="ORF">PGT21_022811</name>
</gene>
<evidence type="ECO:0000256" key="3">
    <source>
        <dbReference type="ARBA" id="ARBA00022679"/>
    </source>
</evidence>
<feature type="compositionally biased region" description="Low complexity" evidence="9">
    <location>
        <begin position="27"/>
        <end position="37"/>
    </location>
</feature>
<dbReference type="SMART" id="SM00220">
    <property type="entry name" value="S_TKc"/>
    <property type="match status" value="1"/>
</dbReference>
<dbReference type="GO" id="GO:0005952">
    <property type="term" value="C:cAMP-dependent protein kinase complex"/>
    <property type="evidence" value="ECO:0007669"/>
    <property type="project" value="TreeGrafter"/>
</dbReference>
<feature type="compositionally biased region" description="Polar residues" evidence="9">
    <location>
        <begin position="38"/>
        <end position="58"/>
    </location>
</feature>
<feature type="compositionally biased region" description="Low complexity" evidence="9">
    <location>
        <begin position="7"/>
        <end position="18"/>
    </location>
</feature>
<dbReference type="EC" id="2.7.11.11" evidence="1"/>
<dbReference type="OrthoDB" id="63267at2759"/>
<evidence type="ECO:0000313" key="12">
    <source>
        <dbReference type="EMBL" id="KAA1067955.1"/>
    </source>
</evidence>
<dbReference type="InterPro" id="IPR008271">
    <property type="entry name" value="Ser/Thr_kinase_AS"/>
</dbReference>
<evidence type="ECO:0000256" key="8">
    <source>
        <dbReference type="ARBA" id="ARBA00047454"/>
    </source>
</evidence>
<dbReference type="SMART" id="SM00133">
    <property type="entry name" value="S_TK_X"/>
    <property type="match status" value="1"/>
</dbReference>
<keyword evidence="13" id="KW-1185">Reference proteome</keyword>
<organism evidence="12 13">
    <name type="scientific">Puccinia graminis f. sp. tritici</name>
    <dbReference type="NCBI Taxonomy" id="56615"/>
    <lineage>
        <taxon>Eukaryota</taxon>
        <taxon>Fungi</taxon>
        <taxon>Dikarya</taxon>
        <taxon>Basidiomycota</taxon>
        <taxon>Pucciniomycotina</taxon>
        <taxon>Pucciniomycetes</taxon>
        <taxon>Pucciniales</taxon>
        <taxon>Pucciniaceae</taxon>
        <taxon>Puccinia</taxon>
    </lineage>
</organism>
<dbReference type="GO" id="GO:0004691">
    <property type="term" value="F:cAMP-dependent protein kinase activity"/>
    <property type="evidence" value="ECO:0007669"/>
    <property type="project" value="UniProtKB-EC"/>
</dbReference>
<dbReference type="InterPro" id="IPR000961">
    <property type="entry name" value="AGC-kinase_C"/>
</dbReference>
<name>A0A5B0LU87_PUCGR</name>
<feature type="region of interest" description="Disordered" evidence="9">
    <location>
        <begin position="1"/>
        <end position="77"/>
    </location>
</feature>
<comment type="catalytic activity">
    <reaction evidence="8">
        <text>L-seryl-[protein] + ATP = O-phospho-L-seryl-[protein] + ADP + H(+)</text>
        <dbReference type="Rhea" id="RHEA:17989"/>
        <dbReference type="Rhea" id="RHEA-COMP:9863"/>
        <dbReference type="Rhea" id="RHEA-COMP:11604"/>
        <dbReference type="ChEBI" id="CHEBI:15378"/>
        <dbReference type="ChEBI" id="CHEBI:29999"/>
        <dbReference type="ChEBI" id="CHEBI:30616"/>
        <dbReference type="ChEBI" id="CHEBI:83421"/>
        <dbReference type="ChEBI" id="CHEBI:456216"/>
        <dbReference type="EC" id="2.7.11.11"/>
    </reaction>
</comment>
<evidence type="ECO:0000313" key="13">
    <source>
        <dbReference type="Proteomes" id="UP000324748"/>
    </source>
</evidence>
<dbReference type="PANTHER" id="PTHR24353:SF37">
    <property type="entry name" value="CAMP-DEPENDENT PROTEIN KINASE CATALYTIC SUBUNIT PRKX"/>
    <property type="match status" value="1"/>
</dbReference>
<dbReference type="PANTHER" id="PTHR24353">
    <property type="entry name" value="CYCLIC NUCLEOTIDE-DEPENDENT PROTEIN KINASE"/>
    <property type="match status" value="1"/>
</dbReference>
<keyword evidence="3" id="KW-0808">Transferase</keyword>
<accession>A0A5B0LU87</accession>